<gene>
    <name evidence="1" type="ORF">SCALOS_LOCUS6930</name>
</gene>
<evidence type="ECO:0000313" key="2">
    <source>
        <dbReference type="Proteomes" id="UP000789860"/>
    </source>
</evidence>
<name>A0ACA9MM00_9GLOM</name>
<sequence>MSFSSHNDDDDYSDLERRLRELKKSNNDIETESELAERFTNLFGSQIIVETKEVTKDRTYKLSEENVLNDDEIEQLLLSEENLLEDESLFSNKHQKKLDNIVSRFLGEDDENNHVDEIVASDLVHQIQDDVYLENKYGNKEEINIIDDNDLIERYKLLKESNIKSSNNSEKIRVSPLGPPPKPLELSEFDIDDDPDSWCCICNEDAIVKCNGCDGDLYCQECFQE</sequence>
<comment type="caution">
    <text evidence="1">The sequence shown here is derived from an EMBL/GenBank/DDBJ whole genome shotgun (WGS) entry which is preliminary data.</text>
</comment>
<dbReference type="EMBL" id="CAJVPM010014450">
    <property type="protein sequence ID" value="CAG8601176.1"/>
    <property type="molecule type" value="Genomic_DNA"/>
</dbReference>
<protein>
    <submittedName>
        <fullName evidence="1">9699_t:CDS:1</fullName>
    </submittedName>
</protein>
<keyword evidence="2" id="KW-1185">Reference proteome</keyword>
<accession>A0ACA9MM00</accession>
<evidence type="ECO:0000313" key="1">
    <source>
        <dbReference type="EMBL" id="CAG8601176.1"/>
    </source>
</evidence>
<organism evidence="1 2">
    <name type="scientific">Scutellospora calospora</name>
    <dbReference type="NCBI Taxonomy" id="85575"/>
    <lineage>
        <taxon>Eukaryota</taxon>
        <taxon>Fungi</taxon>
        <taxon>Fungi incertae sedis</taxon>
        <taxon>Mucoromycota</taxon>
        <taxon>Glomeromycotina</taxon>
        <taxon>Glomeromycetes</taxon>
        <taxon>Diversisporales</taxon>
        <taxon>Gigasporaceae</taxon>
        <taxon>Scutellospora</taxon>
    </lineage>
</organism>
<feature type="non-terminal residue" evidence="1">
    <location>
        <position position="225"/>
    </location>
</feature>
<reference evidence="1" key="1">
    <citation type="submission" date="2021-06" db="EMBL/GenBank/DDBJ databases">
        <authorList>
            <person name="Kallberg Y."/>
            <person name="Tangrot J."/>
            <person name="Rosling A."/>
        </authorList>
    </citation>
    <scope>NUCLEOTIDE SEQUENCE</scope>
    <source>
        <strain evidence="1">AU212A</strain>
    </source>
</reference>
<proteinExistence type="predicted"/>
<dbReference type="Proteomes" id="UP000789860">
    <property type="component" value="Unassembled WGS sequence"/>
</dbReference>